<accession>A0A2I0HZP9</accession>
<keyword evidence="1" id="KW-0732">Signal</keyword>
<dbReference type="EMBL" id="PGOL01004526">
    <property type="protein sequence ID" value="PKI37194.1"/>
    <property type="molecule type" value="Genomic_DNA"/>
</dbReference>
<reference evidence="2 3" key="1">
    <citation type="submission" date="2017-11" db="EMBL/GenBank/DDBJ databases">
        <title>De-novo sequencing of pomegranate (Punica granatum L.) genome.</title>
        <authorList>
            <person name="Akparov Z."/>
            <person name="Amiraslanov A."/>
            <person name="Hajiyeva S."/>
            <person name="Abbasov M."/>
            <person name="Kaur K."/>
            <person name="Hamwieh A."/>
            <person name="Solovyev V."/>
            <person name="Salamov A."/>
            <person name="Braich B."/>
            <person name="Kosarev P."/>
            <person name="Mahmoud A."/>
            <person name="Hajiyev E."/>
            <person name="Babayeva S."/>
            <person name="Izzatullayeva V."/>
            <person name="Mammadov A."/>
            <person name="Mammadov A."/>
            <person name="Sharifova S."/>
            <person name="Ojaghi J."/>
            <person name="Eynullazada K."/>
            <person name="Bayramov B."/>
            <person name="Abdulazimova A."/>
            <person name="Shahmuradov I."/>
        </authorList>
    </citation>
    <scope>NUCLEOTIDE SEQUENCE [LARGE SCALE GENOMIC DNA]</scope>
    <source>
        <strain evidence="3">cv. AG2017</strain>
        <tissue evidence="2">Leaf</tissue>
    </source>
</reference>
<organism evidence="2 3">
    <name type="scientific">Punica granatum</name>
    <name type="common">Pomegranate</name>
    <dbReference type="NCBI Taxonomy" id="22663"/>
    <lineage>
        <taxon>Eukaryota</taxon>
        <taxon>Viridiplantae</taxon>
        <taxon>Streptophyta</taxon>
        <taxon>Embryophyta</taxon>
        <taxon>Tracheophyta</taxon>
        <taxon>Spermatophyta</taxon>
        <taxon>Magnoliopsida</taxon>
        <taxon>eudicotyledons</taxon>
        <taxon>Gunneridae</taxon>
        <taxon>Pentapetalae</taxon>
        <taxon>rosids</taxon>
        <taxon>malvids</taxon>
        <taxon>Myrtales</taxon>
        <taxon>Lythraceae</taxon>
        <taxon>Punica</taxon>
    </lineage>
</organism>
<evidence type="ECO:0000256" key="1">
    <source>
        <dbReference type="SAM" id="SignalP"/>
    </source>
</evidence>
<evidence type="ECO:0000313" key="2">
    <source>
        <dbReference type="EMBL" id="PKI37194.1"/>
    </source>
</evidence>
<gene>
    <name evidence="2" type="ORF">CRG98_042415</name>
</gene>
<proteinExistence type="predicted"/>
<evidence type="ECO:0000313" key="3">
    <source>
        <dbReference type="Proteomes" id="UP000233551"/>
    </source>
</evidence>
<keyword evidence="3" id="KW-1185">Reference proteome</keyword>
<comment type="caution">
    <text evidence="2">The sequence shown here is derived from an EMBL/GenBank/DDBJ whole genome shotgun (WGS) entry which is preliminary data.</text>
</comment>
<dbReference type="AlphaFoldDB" id="A0A2I0HZP9"/>
<protein>
    <submittedName>
        <fullName evidence="2">Uncharacterized protein</fullName>
    </submittedName>
</protein>
<feature type="signal peptide" evidence="1">
    <location>
        <begin position="1"/>
        <end position="26"/>
    </location>
</feature>
<name>A0A2I0HZP9_PUNGR</name>
<dbReference type="Proteomes" id="UP000233551">
    <property type="component" value="Unassembled WGS sequence"/>
</dbReference>
<sequence length="67" mass="7424">MALPSSNSAPISLTLLFALAIVPTQTQNSHETAPPRPQSSRLRFHLRAQLIQLWPQPLLTCGSLYDK</sequence>
<feature type="chain" id="PRO_5014147247" evidence="1">
    <location>
        <begin position="27"/>
        <end position="67"/>
    </location>
</feature>